<accession>A0A8J4AM72</accession>
<protein>
    <recommendedName>
        <fullName evidence="3">Arginine deiminase</fullName>
        <shortName evidence="3">ADI</shortName>
        <ecNumber evidence="3">3.5.3.6</ecNumber>
    </recommendedName>
    <alternativeName>
        <fullName evidence="3">Arginine dihydrolase</fullName>
        <shortName evidence="3">AD</shortName>
    </alternativeName>
</protein>
<keyword evidence="6" id="KW-1185">Reference proteome</keyword>
<evidence type="ECO:0000256" key="1">
    <source>
        <dbReference type="ARBA" id="ARBA00010206"/>
    </source>
</evidence>
<keyword evidence="3" id="KW-0963">Cytoplasm</keyword>
<dbReference type="EMBL" id="BOPO01000151">
    <property type="protein sequence ID" value="GIL32000.1"/>
    <property type="molecule type" value="Genomic_DNA"/>
</dbReference>
<name>A0A8J4AM72_9ACTN</name>
<dbReference type="Gene3D" id="3.75.10.10">
    <property type="entry name" value="L-arginine/glycine Amidinotransferase, Chain A"/>
    <property type="match status" value="1"/>
</dbReference>
<keyword evidence="3" id="KW-0056">Arginine metabolism</keyword>
<dbReference type="NCBIfam" id="NF002381">
    <property type="entry name" value="PRK01388.1"/>
    <property type="match status" value="1"/>
</dbReference>
<dbReference type="Gene3D" id="1.10.3930.10">
    <property type="entry name" value="Arginine deiminase"/>
    <property type="match status" value="1"/>
</dbReference>
<proteinExistence type="inferred from homology"/>
<reference evidence="6" key="1">
    <citation type="journal article" date="2021" name="Int. J. Syst. Evol. Microbiol.">
        <title>Actinocatenispora comari sp. nov., an endophytic actinomycete isolated from aerial parts of Comarum salesowianum.</title>
        <authorList>
            <person name="Oyunbileg N."/>
            <person name="Iizaka Y."/>
            <person name="Hamada M."/>
            <person name="Davaapurev B.O."/>
            <person name="Fukumoto A."/>
            <person name="Tsetseg B."/>
            <person name="Kato F."/>
            <person name="Tamura T."/>
            <person name="Batkhuu J."/>
            <person name="Anzai Y."/>
        </authorList>
    </citation>
    <scope>NUCLEOTIDE SEQUENCE [LARGE SCALE GENOMIC DNA]</scope>
    <source>
        <strain evidence="6">NUM-2625</strain>
    </source>
</reference>
<dbReference type="EC" id="3.5.3.6" evidence="3"/>
<evidence type="ECO:0000313" key="5">
    <source>
        <dbReference type="EMBL" id="GIL32000.1"/>
    </source>
</evidence>
<dbReference type="Pfam" id="PF02274">
    <property type="entry name" value="ADI"/>
    <property type="match status" value="1"/>
</dbReference>
<dbReference type="AlphaFoldDB" id="A0A8J4AM72"/>
<dbReference type="PANTHER" id="PTHR47271">
    <property type="entry name" value="ARGININE DEIMINASE"/>
    <property type="match status" value="1"/>
</dbReference>
<dbReference type="PIRSF" id="PIRSF006356">
    <property type="entry name" value="Arg_deiminase"/>
    <property type="match status" value="1"/>
</dbReference>
<comment type="subcellular location">
    <subcellularLocation>
        <location evidence="3">Cytoplasm</location>
    </subcellularLocation>
</comment>
<sequence>MDTEVGRLRTVLLHRPGPELARLTPRNNDSLLFDGIPWVERARDEHDAFAAALTGRGVEVLYLAKLLAETLTVPDARAELTEAVLADHRLGDTLRRRVADYLAGQTPEALATVLTAGLAHEELRTGGGLVYALMDRHEFVIDPLPNLLFTRDSSAWVGDHVAVTSLTMPARSRETTITRAIYRHHPRFAGTPLLYEPSLEHVEGGDVLLLAPGVIAVGVGERTTPAGAERLARRCFDRGLAHTVLAVPIAQDRATMHLDTVCTMVDVDAVVMYPNVADRLAAYTVTACGSDEVAVAGPEPFLPAAAKAMGIDTLRLIDTGLDPVTAEREQWDDGNNTLAIAPRLCVAYERNTETNARLEDAGVEVIRIAGSELGSGRGGPRCMSCPIHRDPVDN</sequence>
<dbReference type="PRINTS" id="PR01466">
    <property type="entry name" value="ARGDEIMINASE"/>
</dbReference>
<keyword evidence="2 3" id="KW-0378">Hydrolase</keyword>
<evidence type="ECO:0000256" key="2">
    <source>
        <dbReference type="ARBA" id="ARBA00022801"/>
    </source>
</evidence>
<evidence type="ECO:0000256" key="3">
    <source>
        <dbReference type="HAMAP-Rule" id="MF_00242"/>
    </source>
</evidence>
<evidence type="ECO:0000256" key="4">
    <source>
        <dbReference type="PIRSR" id="PIRSR006356-1"/>
    </source>
</evidence>
<feature type="active site" description="Amidino-cysteine intermediate" evidence="3 4">
    <location>
        <position position="382"/>
    </location>
</feature>
<dbReference type="Proteomes" id="UP000614996">
    <property type="component" value="Unassembled WGS sequence"/>
</dbReference>
<dbReference type="GO" id="GO:0019546">
    <property type="term" value="P:L-arginine deiminase pathway"/>
    <property type="evidence" value="ECO:0007669"/>
    <property type="project" value="TreeGrafter"/>
</dbReference>
<dbReference type="GO" id="GO:0005737">
    <property type="term" value="C:cytoplasm"/>
    <property type="evidence" value="ECO:0007669"/>
    <property type="project" value="UniProtKB-SubCell"/>
</dbReference>
<dbReference type="InterPro" id="IPR003876">
    <property type="entry name" value="Arg_deiminase"/>
</dbReference>
<dbReference type="PANTHER" id="PTHR47271:SF2">
    <property type="entry name" value="ARGININE DEIMINASE"/>
    <property type="match status" value="1"/>
</dbReference>
<dbReference type="SUPFAM" id="SSF55909">
    <property type="entry name" value="Pentein"/>
    <property type="match status" value="1"/>
</dbReference>
<comment type="caution">
    <text evidence="5">The sequence shown here is derived from an EMBL/GenBank/DDBJ whole genome shotgun (WGS) entry which is preliminary data.</text>
</comment>
<comment type="pathway">
    <text evidence="3">Amino-acid degradation; L-arginine degradation via ADI pathway; carbamoyl phosphate from L-arginine: step 1/2.</text>
</comment>
<comment type="catalytic activity">
    <reaction evidence="3">
        <text>L-arginine + H2O = L-citrulline + NH4(+)</text>
        <dbReference type="Rhea" id="RHEA:19597"/>
        <dbReference type="ChEBI" id="CHEBI:15377"/>
        <dbReference type="ChEBI" id="CHEBI:28938"/>
        <dbReference type="ChEBI" id="CHEBI:32682"/>
        <dbReference type="ChEBI" id="CHEBI:57743"/>
        <dbReference type="EC" id="3.5.3.6"/>
    </reaction>
</comment>
<dbReference type="GO" id="GO:0016990">
    <property type="term" value="F:arginine deiminase activity"/>
    <property type="evidence" value="ECO:0007669"/>
    <property type="project" value="UniProtKB-UniRule"/>
</dbReference>
<dbReference type="HAMAP" id="MF_00242">
    <property type="entry name" value="Arg_deiminase"/>
    <property type="match status" value="1"/>
</dbReference>
<dbReference type="UniPathway" id="UPA00254">
    <property type="reaction ID" value="UER00364"/>
</dbReference>
<gene>
    <name evidence="3 5" type="primary">arcA</name>
    <name evidence="5" type="ORF">NUM_72540</name>
</gene>
<evidence type="ECO:0000313" key="6">
    <source>
        <dbReference type="Proteomes" id="UP000614996"/>
    </source>
</evidence>
<organism evidence="5 6">
    <name type="scientific">Actinocatenispora comari</name>
    <dbReference type="NCBI Taxonomy" id="2807577"/>
    <lineage>
        <taxon>Bacteria</taxon>
        <taxon>Bacillati</taxon>
        <taxon>Actinomycetota</taxon>
        <taxon>Actinomycetes</taxon>
        <taxon>Micromonosporales</taxon>
        <taxon>Micromonosporaceae</taxon>
        <taxon>Actinocatenispora</taxon>
    </lineage>
</organism>
<comment type="similarity">
    <text evidence="1 3">Belongs to the arginine deiminase family.</text>
</comment>